<keyword evidence="7" id="KW-1015">Disulfide bond</keyword>
<reference evidence="15" key="1">
    <citation type="submission" date="2018-10" db="EMBL/GenBank/DDBJ databases">
        <title>De novo assembly of a Great Dane genome.</title>
        <authorList>
            <person name="Kidd J.M."/>
            <person name="Pendleton A.L."/>
            <person name="Shen F."/>
            <person name="Emery S."/>
        </authorList>
    </citation>
    <scope>NUCLEOTIDE SEQUENCE [LARGE SCALE GENOMIC DNA]</scope>
    <source>
        <strain evidence="15">Great Dane</strain>
    </source>
</reference>
<evidence type="ECO:0000256" key="3">
    <source>
        <dbReference type="ARBA" id="ARBA00004613"/>
    </source>
</evidence>
<evidence type="ECO:0000256" key="7">
    <source>
        <dbReference type="ARBA" id="ARBA00023157"/>
    </source>
</evidence>
<accession>A0A8C0RZA9</accession>
<dbReference type="PROSITE" id="PS50869">
    <property type="entry name" value="BRICHOS"/>
    <property type="match status" value="1"/>
</dbReference>
<dbReference type="Proteomes" id="UP000694542">
    <property type="component" value="Chromosome 10"/>
</dbReference>
<feature type="domain" description="BRICHOS" evidence="14">
    <location>
        <begin position="84"/>
        <end position="180"/>
    </location>
</feature>
<dbReference type="GO" id="GO:0005576">
    <property type="term" value="C:extracellular region"/>
    <property type="evidence" value="ECO:0007669"/>
    <property type="project" value="UniProtKB-SubCell"/>
</dbReference>
<comment type="subcellular location">
    <subcellularLocation>
        <location evidence="1">Cytoplasmic granule</location>
    </subcellularLocation>
    <subcellularLocation>
        <location evidence="2">Golgi apparatus</location>
    </subcellularLocation>
    <subcellularLocation>
        <location evidence="3">Secreted</location>
    </subcellularLocation>
</comment>
<proteinExistence type="inferred from homology"/>
<protein>
    <recommendedName>
        <fullName evidence="11">Gastrokine-1</fullName>
    </recommendedName>
    <alternativeName>
        <fullName evidence="12">18 kDa antrum mucosa protein</fullName>
    </alternativeName>
</protein>
<dbReference type="Pfam" id="PF04089">
    <property type="entry name" value="BRICHOS"/>
    <property type="match status" value="1"/>
</dbReference>
<evidence type="ECO:0000256" key="4">
    <source>
        <dbReference type="ARBA" id="ARBA00022525"/>
    </source>
</evidence>
<dbReference type="InterPro" id="IPR007084">
    <property type="entry name" value="BRICHOS_dom"/>
</dbReference>
<keyword evidence="8" id="KW-0497">Mitogen</keyword>
<evidence type="ECO:0000256" key="1">
    <source>
        <dbReference type="ARBA" id="ARBA00004463"/>
    </source>
</evidence>
<keyword evidence="6" id="KW-0333">Golgi apparatus</keyword>
<dbReference type="AlphaFoldDB" id="A0A8C0RZA9"/>
<evidence type="ECO:0000256" key="8">
    <source>
        <dbReference type="ARBA" id="ARBA00023246"/>
    </source>
</evidence>
<feature type="chain" id="PRO_5034895530" description="Gastrokine-1" evidence="13">
    <location>
        <begin position="21"/>
        <end position="215"/>
    </location>
</feature>
<evidence type="ECO:0000256" key="2">
    <source>
        <dbReference type="ARBA" id="ARBA00004555"/>
    </source>
</evidence>
<evidence type="ECO:0000256" key="5">
    <source>
        <dbReference type="ARBA" id="ARBA00022729"/>
    </source>
</evidence>
<evidence type="ECO:0000256" key="12">
    <source>
        <dbReference type="ARBA" id="ARBA00077478"/>
    </source>
</evidence>
<evidence type="ECO:0000313" key="16">
    <source>
        <dbReference type="Proteomes" id="UP000694542"/>
    </source>
</evidence>
<dbReference type="GO" id="GO:0005794">
    <property type="term" value="C:Golgi apparatus"/>
    <property type="evidence" value="ECO:0007669"/>
    <property type="project" value="UniProtKB-SubCell"/>
</dbReference>
<dbReference type="PANTHER" id="PTHR16483">
    <property type="entry name" value="GASTROKINE 1"/>
    <property type="match status" value="1"/>
</dbReference>
<evidence type="ECO:0000256" key="9">
    <source>
        <dbReference type="ARBA" id="ARBA00053890"/>
    </source>
</evidence>
<keyword evidence="4" id="KW-0964">Secreted</keyword>
<comment type="similarity">
    <text evidence="10">Belongs to the gastrokine family.</text>
</comment>
<evidence type="ECO:0000256" key="11">
    <source>
        <dbReference type="ARBA" id="ARBA00070192"/>
    </source>
</evidence>
<dbReference type="SMART" id="SM01039">
    <property type="entry name" value="BRICHOS"/>
    <property type="match status" value="1"/>
</dbReference>
<evidence type="ECO:0000256" key="6">
    <source>
        <dbReference type="ARBA" id="ARBA00023034"/>
    </source>
</evidence>
<reference evidence="15" key="2">
    <citation type="submission" date="2025-08" db="UniProtKB">
        <authorList>
            <consortium name="Ensembl"/>
        </authorList>
    </citation>
    <scope>IDENTIFICATION</scope>
</reference>
<dbReference type="Gene3D" id="3.30.390.150">
    <property type="match status" value="1"/>
</dbReference>
<dbReference type="GO" id="GO:0051781">
    <property type="term" value="P:positive regulation of cell division"/>
    <property type="evidence" value="ECO:0007669"/>
    <property type="project" value="UniProtKB-KW"/>
</dbReference>
<name>A0A8C0RZA9_CANLF</name>
<evidence type="ECO:0000259" key="14">
    <source>
        <dbReference type="PROSITE" id="PS50869"/>
    </source>
</evidence>
<evidence type="ECO:0000256" key="13">
    <source>
        <dbReference type="SAM" id="SignalP"/>
    </source>
</evidence>
<dbReference type="InterPro" id="IPR051772">
    <property type="entry name" value="Gastrokine"/>
</dbReference>
<evidence type="ECO:0000256" key="10">
    <source>
        <dbReference type="ARBA" id="ARBA00061085"/>
    </source>
</evidence>
<dbReference type="FunFam" id="3.30.390.150:FF:000003">
    <property type="entry name" value="Gastrokine 1"/>
    <property type="match status" value="1"/>
</dbReference>
<comment type="function">
    <text evidence="9">Has mitogenic activity and may be involved in maintaining the integrity of the gastric mucosal epithelium.</text>
</comment>
<feature type="signal peptide" evidence="13">
    <location>
        <begin position="1"/>
        <end position="20"/>
    </location>
</feature>
<keyword evidence="5 13" id="KW-0732">Signal</keyword>
<organism evidence="15 16">
    <name type="scientific">Canis lupus familiaris</name>
    <name type="common">Dog</name>
    <name type="synonym">Canis familiaris</name>
    <dbReference type="NCBI Taxonomy" id="9615"/>
    <lineage>
        <taxon>Eukaryota</taxon>
        <taxon>Metazoa</taxon>
        <taxon>Chordata</taxon>
        <taxon>Craniata</taxon>
        <taxon>Vertebrata</taxon>
        <taxon>Euteleostomi</taxon>
        <taxon>Mammalia</taxon>
        <taxon>Eutheria</taxon>
        <taxon>Laurasiatheria</taxon>
        <taxon>Carnivora</taxon>
        <taxon>Caniformia</taxon>
        <taxon>Canidae</taxon>
        <taxon>Canis</taxon>
    </lineage>
</organism>
<dbReference type="Ensembl" id="ENSCAFT00040012530.1">
    <property type="protein sequence ID" value="ENSCAFP00040010865.1"/>
    <property type="gene ID" value="ENSCAFG00040006704.1"/>
</dbReference>
<sequence>MKLTIVFAGLLGVFLTPALASSVSIKLFKVYCPNAFAKKCGIKSLSISHKFQEINIGGNSNSGASGQQSVSVNNEHNVANVDNNNGWDSWNTLWDYNTDLAAIRLFGKKKCIVHRMNKNVMPSLQTLDTLVKEKKLQGKGPEGPPPKGLMYSVNPEEVKDLNKLGKPIANMCRGIPTYMAEEIEGASLFFTSGKCFSADILWILNISYCSSTVEY</sequence>
<evidence type="ECO:0000313" key="15">
    <source>
        <dbReference type="Ensembl" id="ENSCAFP00040010865.1"/>
    </source>
</evidence>